<dbReference type="InterPro" id="IPR039426">
    <property type="entry name" value="TonB-dep_rcpt-like"/>
</dbReference>
<name>A0ABP6WW75_9FLAO</name>
<evidence type="ECO:0000313" key="14">
    <source>
        <dbReference type="Proteomes" id="UP001500954"/>
    </source>
</evidence>
<feature type="domain" description="TonB-dependent receptor plug" evidence="12">
    <location>
        <begin position="127"/>
        <end position="235"/>
    </location>
</feature>
<evidence type="ECO:0000313" key="13">
    <source>
        <dbReference type="EMBL" id="GAA3557316.1"/>
    </source>
</evidence>
<dbReference type="InterPro" id="IPR023996">
    <property type="entry name" value="TonB-dep_OMP_SusC/RagA"/>
</dbReference>
<keyword evidence="13" id="KW-0675">Receptor</keyword>
<dbReference type="InterPro" id="IPR008969">
    <property type="entry name" value="CarboxyPept-like_regulatory"/>
</dbReference>
<dbReference type="NCBIfam" id="TIGR04057">
    <property type="entry name" value="SusC_RagA_signa"/>
    <property type="match status" value="1"/>
</dbReference>
<keyword evidence="4 8" id="KW-0812">Transmembrane</keyword>
<dbReference type="Gene3D" id="2.60.40.1120">
    <property type="entry name" value="Carboxypeptidase-like, regulatory domain"/>
    <property type="match status" value="1"/>
</dbReference>
<feature type="region of interest" description="Disordered" evidence="10">
    <location>
        <begin position="846"/>
        <end position="873"/>
    </location>
</feature>
<dbReference type="Proteomes" id="UP001500954">
    <property type="component" value="Unassembled WGS sequence"/>
</dbReference>
<dbReference type="Pfam" id="PF07715">
    <property type="entry name" value="Plug"/>
    <property type="match status" value="1"/>
</dbReference>
<evidence type="ECO:0000259" key="11">
    <source>
        <dbReference type="Pfam" id="PF00593"/>
    </source>
</evidence>
<keyword evidence="3 8" id="KW-1134">Transmembrane beta strand</keyword>
<dbReference type="NCBIfam" id="TIGR04056">
    <property type="entry name" value="OMP_RagA_SusC"/>
    <property type="match status" value="1"/>
</dbReference>
<dbReference type="PROSITE" id="PS52016">
    <property type="entry name" value="TONB_DEPENDENT_REC_3"/>
    <property type="match status" value="1"/>
</dbReference>
<gene>
    <name evidence="13" type="ORF">GCM10022395_05790</name>
</gene>
<evidence type="ECO:0000259" key="12">
    <source>
        <dbReference type="Pfam" id="PF07715"/>
    </source>
</evidence>
<dbReference type="InterPro" id="IPR037066">
    <property type="entry name" value="Plug_dom_sf"/>
</dbReference>
<dbReference type="EMBL" id="BAABCY010000016">
    <property type="protein sequence ID" value="GAA3557316.1"/>
    <property type="molecule type" value="Genomic_DNA"/>
</dbReference>
<dbReference type="Gene3D" id="2.170.130.10">
    <property type="entry name" value="TonB-dependent receptor, plug domain"/>
    <property type="match status" value="1"/>
</dbReference>
<comment type="caution">
    <text evidence="13">The sequence shown here is derived from an EMBL/GenBank/DDBJ whole genome shotgun (WGS) entry which is preliminary data.</text>
</comment>
<dbReference type="RefSeq" id="WP_345004281.1">
    <property type="nucleotide sequence ID" value="NZ_BAABCY010000016.1"/>
</dbReference>
<evidence type="ECO:0000256" key="9">
    <source>
        <dbReference type="RuleBase" id="RU003357"/>
    </source>
</evidence>
<dbReference type="InterPro" id="IPR000531">
    <property type="entry name" value="Beta-barrel_TonB"/>
</dbReference>
<dbReference type="Pfam" id="PF13715">
    <property type="entry name" value="CarbopepD_reg_2"/>
    <property type="match status" value="1"/>
</dbReference>
<dbReference type="Gene3D" id="2.40.170.20">
    <property type="entry name" value="TonB-dependent receptor, beta-barrel domain"/>
    <property type="match status" value="1"/>
</dbReference>
<dbReference type="InterPro" id="IPR012910">
    <property type="entry name" value="Plug_dom"/>
</dbReference>
<evidence type="ECO:0000256" key="8">
    <source>
        <dbReference type="PROSITE-ProRule" id="PRU01360"/>
    </source>
</evidence>
<dbReference type="InterPro" id="IPR023997">
    <property type="entry name" value="TonB-dep_OMP_SusC/RagA_CS"/>
</dbReference>
<dbReference type="SUPFAM" id="SSF49464">
    <property type="entry name" value="Carboxypeptidase regulatory domain-like"/>
    <property type="match status" value="1"/>
</dbReference>
<keyword evidence="5 9" id="KW-0798">TonB box</keyword>
<keyword evidence="7 8" id="KW-0998">Cell outer membrane</keyword>
<protein>
    <submittedName>
        <fullName evidence="13">TonB-dependent receptor</fullName>
    </submittedName>
</protein>
<evidence type="ECO:0000256" key="7">
    <source>
        <dbReference type="ARBA" id="ARBA00023237"/>
    </source>
</evidence>
<dbReference type="Pfam" id="PF00593">
    <property type="entry name" value="TonB_dep_Rec_b-barrel"/>
    <property type="match status" value="1"/>
</dbReference>
<evidence type="ECO:0000256" key="5">
    <source>
        <dbReference type="ARBA" id="ARBA00023077"/>
    </source>
</evidence>
<keyword evidence="6 8" id="KW-0472">Membrane</keyword>
<proteinExistence type="inferred from homology"/>
<comment type="similarity">
    <text evidence="8 9">Belongs to the TonB-dependent receptor family.</text>
</comment>
<sequence>MKNKLKLFSAKSKGSITVIITLLFMVLCGFSTKAQDKTLTGTITDEIGMPLPGANILEKGTQNGVTTDFDGKYTIKVSPSSIIVISYLGYKPTEVKVGEQTKIDVSLKPDLQQLEETVVIGYGSVRKKDLTGSVASVKMDKLIEAPVANFDQALAGRVTGVQVGSGSGEPGAGMELTIRGGNTINGDNSPLYVIDGFIVEDFNPGILNSSDIQSIDILKDASATAIYGARGANGVFLITTRQSKIGKTKVTYETRVDIKDVANTLDVLSAYEAVKLANDINPNSAATKFFVNDDGVVVGDVEDYRNSPSANWQDDAFRTAFTKSHTLKIGSGNDVTKLNASLNLLDDQGTLLRSEYKKINGRLNLRHKVNNKIDVTLNVIYANTELQGLDPKGNVAYSFMRNLITYPNVVNKFKDYGDANPLYGINIEEFDINNIFNWHPILSLNNEYRNRETNQFISNLALRYKITPNLTFETKGSYNGDFRKLGIFNNSNTVYGRLINPINGINGSMDYQNFKTISNINTLTFNKSFDNHSINVLIGHSVNSKEKTRTLVRAMEIPQYAESQGINSLDEGVLSTTQDINGSEKERIESFWGRLNYSFNDKYLLTASIRRDGSSKFAPGHNIGYFPSLAVSWKAEEEKFIKDLGFVSQLKFKAGYGKTGNDRIPGEARFDLFTSDLASYFIDGVEVLGQRPTSAGANPDVEWETTEQYNAGVDIGLFNGRISASAEAYEKTTRDLLINADTPPSLGISTVWKNSGTVRNRGLEFSLSTINVDGKNFKWTTDFNISFNQNKVMSLPEGKPIFGNPRYYQRYNSNQFIVEEGQPLGNMYGYLSDGVYQPEDFVNYNPDDATHTLSPGQPDYDGGSPVRQPGDEKYKDLNGDGVITADDKTVIGNGLPEHFGGFGNTFTYKGFELSAFFQWSYGNDILNANRLIFEEMAYYAQNQYATVTNRWTPTNQNTTMFRAGGRGFEDVSSRVVEDGSYIRLKTINLSYNLSKEVVEKLNLNAVSIYFAAQNLITWTNYSGFDPDVSVNRSPIMPGVDYSSYPINKTFSFGLNVTF</sequence>
<accession>A0ABP6WW75</accession>
<evidence type="ECO:0000256" key="6">
    <source>
        <dbReference type="ARBA" id="ARBA00023136"/>
    </source>
</evidence>
<evidence type="ECO:0000256" key="1">
    <source>
        <dbReference type="ARBA" id="ARBA00004571"/>
    </source>
</evidence>
<reference evidence="14" key="1">
    <citation type="journal article" date="2019" name="Int. J. Syst. Evol. Microbiol.">
        <title>The Global Catalogue of Microorganisms (GCM) 10K type strain sequencing project: providing services to taxonomists for standard genome sequencing and annotation.</title>
        <authorList>
            <consortium name="The Broad Institute Genomics Platform"/>
            <consortium name="The Broad Institute Genome Sequencing Center for Infectious Disease"/>
            <person name="Wu L."/>
            <person name="Ma J."/>
        </authorList>
    </citation>
    <scope>NUCLEOTIDE SEQUENCE [LARGE SCALE GENOMIC DNA]</scope>
    <source>
        <strain evidence="14">JCM 17111</strain>
    </source>
</reference>
<keyword evidence="2 8" id="KW-0813">Transport</keyword>
<keyword evidence="14" id="KW-1185">Reference proteome</keyword>
<feature type="domain" description="TonB-dependent receptor-like beta-barrel" evidence="11">
    <location>
        <begin position="491"/>
        <end position="1015"/>
    </location>
</feature>
<dbReference type="InterPro" id="IPR036942">
    <property type="entry name" value="Beta-barrel_TonB_sf"/>
</dbReference>
<evidence type="ECO:0000256" key="4">
    <source>
        <dbReference type="ARBA" id="ARBA00022692"/>
    </source>
</evidence>
<dbReference type="SUPFAM" id="SSF56935">
    <property type="entry name" value="Porins"/>
    <property type="match status" value="1"/>
</dbReference>
<evidence type="ECO:0000256" key="3">
    <source>
        <dbReference type="ARBA" id="ARBA00022452"/>
    </source>
</evidence>
<evidence type="ECO:0000256" key="2">
    <source>
        <dbReference type="ARBA" id="ARBA00022448"/>
    </source>
</evidence>
<organism evidence="13 14">
    <name type="scientific">Snuella lapsa</name>
    <dbReference type="NCBI Taxonomy" id="870481"/>
    <lineage>
        <taxon>Bacteria</taxon>
        <taxon>Pseudomonadati</taxon>
        <taxon>Bacteroidota</taxon>
        <taxon>Flavobacteriia</taxon>
        <taxon>Flavobacteriales</taxon>
        <taxon>Flavobacteriaceae</taxon>
        <taxon>Snuella</taxon>
    </lineage>
</organism>
<comment type="subcellular location">
    <subcellularLocation>
        <location evidence="1 8">Cell outer membrane</location>
        <topology evidence="1 8">Multi-pass membrane protein</topology>
    </subcellularLocation>
</comment>
<evidence type="ECO:0000256" key="10">
    <source>
        <dbReference type="SAM" id="MobiDB-lite"/>
    </source>
</evidence>